<keyword evidence="6" id="KW-0819">tRNA processing</keyword>
<dbReference type="InterPro" id="IPR003358">
    <property type="entry name" value="tRNA_(Gua-N-7)_MeTrfase_Trmb"/>
</dbReference>
<evidence type="ECO:0000313" key="9">
    <source>
        <dbReference type="EMBL" id="CAL1133588.1"/>
    </source>
</evidence>
<dbReference type="GO" id="GO:0043527">
    <property type="term" value="C:tRNA methyltransferase complex"/>
    <property type="evidence" value="ECO:0007669"/>
    <property type="project" value="TreeGrafter"/>
</dbReference>
<dbReference type="SUPFAM" id="SSF53335">
    <property type="entry name" value="S-adenosyl-L-methionine-dependent methyltransferases"/>
    <property type="match status" value="1"/>
</dbReference>
<comment type="caution">
    <text evidence="8">The sequence shown here is derived from an EMBL/GenBank/DDBJ whole genome shotgun (WGS) entry which is preliminary data.</text>
</comment>
<proteinExistence type="predicted"/>
<evidence type="ECO:0000256" key="4">
    <source>
        <dbReference type="ARBA" id="ARBA00022679"/>
    </source>
</evidence>
<dbReference type="Gene3D" id="3.40.50.150">
    <property type="entry name" value="Vaccinia Virus protein VP39"/>
    <property type="match status" value="1"/>
</dbReference>
<evidence type="ECO:0000256" key="3">
    <source>
        <dbReference type="ARBA" id="ARBA00022603"/>
    </source>
</evidence>
<name>A0A9P1BXQ5_9DINO</name>
<keyword evidence="10" id="KW-1185">Reference proteome</keyword>
<reference evidence="9" key="2">
    <citation type="submission" date="2024-04" db="EMBL/GenBank/DDBJ databases">
        <authorList>
            <person name="Chen Y."/>
            <person name="Shah S."/>
            <person name="Dougan E. K."/>
            <person name="Thang M."/>
            <person name="Chan C."/>
        </authorList>
    </citation>
    <scope>NUCLEOTIDE SEQUENCE [LARGE SCALE GENOMIC DNA]</scope>
</reference>
<dbReference type="EMBL" id="CAMXCT020000545">
    <property type="protein sequence ID" value="CAL1133588.1"/>
    <property type="molecule type" value="Genomic_DNA"/>
</dbReference>
<dbReference type="GO" id="GO:0008176">
    <property type="term" value="F:tRNA (guanine(46)-N7)-methyltransferase activity"/>
    <property type="evidence" value="ECO:0007669"/>
    <property type="project" value="UniProtKB-EC"/>
</dbReference>
<evidence type="ECO:0000313" key="8">
    <source>
        <dbReference type="EMBL" id="CAI3980213.1"/>
    </source>
</evidence>
<evidence type="ECO:0000313" key="10">
    <source>
        <dbReference type="Proteomes" id="UP001152797"/>
    </source>
</evidence>
<evidence type="ECO:0000256" key="1">
    <source>
        <dbReference type="ARBA" id="ARBA00000142"/>
    </source>
</evidence>
<feature type="signal peptide" evidence="7">
    <location>
        <begin position="1"/>
        <end position="21"/>
    </location>
</feature>
<keyword evidence="5" id="KW-0949">S-adenosyl-L-methionine</keyword>
<protein>
    <recommendedName>
        <fullName evidence="2">tRNA (guanine(46)-N(7))-methyltransferase</fullName>
        <ecNumber evidence="2">2.1.1.33</ecNumber>
    </recommendedName>
</protein>
<comment type="catalytic activity">
    <reaction evidence="1">
        <text>guanosine(46) in tRNA + S-adenosyl-L-methionine = N(7)-methylguanosine(46) in tRNA + S-adenosyl-L-homocysteine</text>
        <dbReference type="Rhea" id="RHEA:42708"/>
        <dbReference type="Rhea" id="RHEA-COMP:10188"/>
        <dbReference type="Rhea" id="RHEA-COMP:10189"/>
        <dbReference type="ChEBI" id="CHEBI:57856"/>
        <dbReference type="ChEBI" id="CHEBI:59789"/>
        <dbReference type="ChEBI" id="CHEBI:74269"/>
        <dbReference type="ChEBI" id="CHEBI:74480"/>
        <dbReference type="EC" id="2.1.1.33"/>
    </reaction>
</comment>
<keyword evidence="3" id="KW-0489">Methyltransferase</keyword>
<feature type="non-terminal residue" evidence="8">
    <location>
        <position position="1"/>
    </location>
</feature>
<feature type="chain" id="PRO_5043269897" description="tRNA (guanine(46)-N(7))-methyltransferase" evidence="7">
    <location>
        <begin position="22"/>
        <end position="556"/>
    </location>
</feature>
<gene>
    <name evidence="8" type="ORF">C1SCF055_LOCUS8111</name>
</gene>
<dbReference type="Pfam" id="PF02390">
    <property type="entry name" value="Methyltransf_4"/>
    <property type="match status" value="1"/>
</dbReference>
<dbReference type="EMBL" id="CAMXCT030000545">
    <property type="protein sequence ID" value="CAL4767525.1"/>
    <property type="molecule type" value="Genomic_DNA"/>
</dbReference>
<sequence length="556" mass="60346">PTLSICCFSTVILIARQAARGSAIRTKSPGHRQFWYVRTNKAIVAARSTALRRLLESLVKEGRALNGVNLATIFHKAAKVQEEVYSPSILAFLTNALSDPGLRLDARQLASCLYGLQGLSTSEADPEVLRLVDVLATITESFRTSKSFTAQAVSNMLYGLQNLSSDFGEVRRLLRSLASLLQDFPAQQRLSAQGVGALYGLQGMGSDAVELRQLLRVLKPLLEAATNLDGQAIGNALYGLQSMKSDALEVRELLEALARKVTAFHGKLTEQEASNALYGLQFMDPQLDSVKDILAVLSSQVGSSPTATSLKRGSRLSRHPVNPLEGSWTIPRIGAGWLGDAFRDANSDGDSDEHSNTRPVAGYAVDIGRDMGGFARALARARPNLRVVGLEVRPHVVAFANARAQEEGLPNVVFLQGNANVDLEALLQGIPKMEVHLVTINFPDPHLAQPSHRPRRLLNGRLVRLLAETLGDGCEVLFQSDVALLTAEAEAAFCHGGCFKVLPWVDRQDFPETERQIVVQQLGLPIFKAKLVRSGVAVPATLQKEVDELLSKMRSG</sequence>
<dbReference type="InterPro" id="IPR029063">
    <property type="entry name" value="SAM-dependent_MTases_sf"/>
</dbReference>
<dbReference type="EMBL" id="CAMXCT010000545">
    <property type="protein sequence ID" value="CAI3980213.1"/>
    <property type="molecule type" value="Genomic_DNA"/>
</dbReference>
<dbReference type="EC" id="2.1.1.33" evidence="2"/>
<evidence type="ECO:0000256" key="2">
    <source>
        <dbReference type="ARBA" id="ARBA00011977"/>
    </source>
</evidence>
<evidence type="ECO:0000256" key="5">
    <source>
        <dbReference type="ARBA" id="ARBA00022691"/>
    </source>
</evidence>
<evidence type="ECO:0000256" key="7">
    <source>
        <dbReference type="SAM" id="SignalP"/>
    </source>
</evidence>
<dbReference type="PANTHER" id="PTHR23417:SF21">
    <property type="entry name" value="TRNA (GUANINE-N(7)-)-METHYLTRANSFERASE"/>
    <property type="match status" value="1"/>
</dbReference>
<keyword evidence="7" id="KW-0732">Signal</keyword>
<organism evidence="8">
    <name type="scientific">Cladocopium goreaui</name>
    <dbReference type="NCBI Taxonomy" id="2562237"/>
    <lineage>
        <taxon>Eukaryota</taxon>
        <taxon>Sar</taxon>
        <taxon>Alveolata</taxon>
        <taxon>Dinophyceae</taxon>
        <taxon>Suessiales</taxon>
        <taxon>Symbiodiniaceae</taxon>
        <taxon>Cladocopium</taxon>
    </lineage>
</organism>
<evidence type="ECO:0000256" key="6">
    <source>
        <dbReference type="ARBA" id="ARBA00022694"/>
    </source>
</evidence>
<dbReference type="PANTHER" id="PTHR23417">
    <property type="entry name" value="3-DEOXY-D-MANNO-OCTULOSONIC-ACID TRANSFERASE/TRNA GUANINE-N 7 - -METHYLTRANSFERASE"/>
    <property type="match status" value="1"/>
</dbReference>
<dbReference type="PROSITE" id="PS51625">
    <property type="entry name" value="SAM_MT_TRMB"/>
    <property type="match status" value="1"/>
</dbReference>
<dbReference type="CDD" id="cd02440">
    <property type="entry name" value="AdoMet_MTases"/>
    <property type="match status" value="1"/>
</dbReference>
<dbReference type="AlphaFoldDB" id="A0A9P1BXQ5"/>
<dbReference type="OrthoDB" id="446773at2759"/>
<keyword evidence="4" id="KW-0808">Transferase</keyword>
<reference evidence="8" key="1">
    <citation type="submission" date="2022-10" db="EMBL/GenBank/DDBJ databases">
        <authorList>
            <person name="Chen Y."/>
            <person name="Dougan E. K."/>
            <person name="Chan C."/>
            <person name="Rhodes N."/>
            <person name="Thang M."/>
        </authorList>
    </citation>
    <scope>NUCLEOTIDE SEQUENCE</scope>
</reference>
<accession>A0A9P1BXQ5</accession>
<dbReference type="Proteomes" id="UP001152797">
    <property type="component" value="Unassembled WGS sequence"/>
</dbReference>